<feature type="transmembrane region" description="Helical" evidence="1">
    <location>
        <begin position="130"/>
        <end position="151"/>
    </location>
</feature>
<feature type="transmembrane region" description="Helical" evidence="1">
    <location>
        <begin position="46"/>
        <end position="70"/>
    </location>
</feature>
<keyword evidence="3" id="KW-1185">Reference proteome</keyword>
<dbReference type="Proteomes" id="UP001500359">
    <property type="component" value="Unassembled WGS sequence"/>
</dbReference>
<comment type="caution">
    <text evidence="2">The sequence shown here is derived from an EMBL/GenBank/DDBJ whole genome shotgun (WGS) entry which is preliminary data.</text>
</comment>
<accession>A0ABN1LEP0</accession>
<evidence type="ECO:0000313" key="3">
    <source>
        <dbReference type="Proteomes" id="UP001500359"/>
    </source>
</evidence>
<name>A0ABN1LEP0_9ALTE</name>
<feature type="transmembrane region" description="Helical" evidence="1">
    <location>
        <begin position="12"/>
        <end position="34"/>
    </location>
</feature>
<evidence type="ECO:0000256" key="1">
    <source>
        <dbReference type="SAM" id="Phobius"/>
    </source>
</evidence>
<dbReference type="EMBL" id="BAAAFD010000002">
    <property type="protein sequence ID" value="GAA0854684.1"/>
    <property type="molecule type" value="Genomic_DNA"/>
</dbReference>
<feature type="transmembrane region" description="Helical" evidence="1">
    <location>
        <begin position="91"/>
        <end position="110"/>
    </location>
</feature>
<evidence type="ECO:0000313" key="2">
    <source>
        <dbReference type="EMBL" id="GAA0854684.1"/>
    </source>
</evidence>
<proteinExistence type="predicted"/>
<sequence length="156" mass="17706">MEMSYKEKGAWISLISTLCIFGYYFYNIALLFGAPIEYAKEQAKDLLAQAIILSIVVEAAFHTLLAAANFKDADRGGDERDKLFEYRANNIAYTILVIGVIATLGRIIGIEYNPEWGDHRSSLQIPLLTAHILMFSFILSEIVRFAGQIFYHRRGY</sequence>
<reference evidence="2 3" key="1">
    <citation type="journal article" date="2019" name="Int. J. Syst. Evol. Microbiol.">
        <title>The Global Catalogue of Microorganisms (GCM) 10K type strain sequencing project: providing services to taxonomists for standard genome sequencing and annotation.</title>
        <authorList>
            <consortium name="The Broad Institute Genomics Platform"/>
            <consortium name="The Broad Institute Genome Sequencing Center for Infectious Disease"/>
            <person name="Wu L."/>
            <person name="Ma J."/>
        </authorList>
    </citation>
    <scope>NUCLEOTIDE SEQUENCE [LARGE SCALE GENOMIC DNA]</scope>
    <source>
        <strain evidence="2 3">JCM 15896</strain>
    </source>
</reference>
<gene>
    <name evidence="2" type="ORF">GCM10009114_11450</name>
</gene>
<protein>
    <submittedName>
        <fullName evidence="2">Uncharacterized protein</fullName>
    </submittedName>
</protein>
<keyword evidence="1" id="KW-1133">Transmembrane helix</keyword>
<organism evidence="2 3">
    <name type="scientific">Aliiglaciecola litoralis</name>
    <dbReference type="NCBI Taxonomy" id="582857"/>
    <lineage>
        <taxon>Bacteria</taxon>
        <taxon>Pseudomonadati</taxon>
        <taxon>Pseudomonadota</taxon>
        <taxon>Gammaproteobacteria</taxon>
        <taxon>Alteromonadales</taxon>
        <taxon>Alteromonadaceae</taxon>
        <taxon>Aliiglaciecola</taxon>
    </lineage>
</organism>
<keyword evidence="1" id="KW-0472">Membrane</keyword>
<dbReference type="RefSeq" id="WP_343857440.1">
    <property type="nucleotide sequence ID" value="NZ_BAAAFD010000002.1"/>
</dbReference>
<keyword evidence="1" id="KW-0812">Transmembrane</keyword>